<keyword evidence="8" id="KW-0539">Nucleus</keyword>
<dbReference type="Gene3D" id="2.10.110.10">
    <property type="entry name" value="Cysteine Rich Protein"/>
    <property type="match status" value="1"/>
</dbReference>
<evidence type="ECO:0000256" key="5">
    <source>
        <dbReference type="ARBA" id="ARBA00022782"/>
    </source>
</evidence>
<evidence type="ECO:0000256" key="4">
    <source>
        <dbReference type="ARBA" id="ARBA00022737"/>
    </source>
</evidence>
<evidence type="ECO:0000256" key="3">
    <source>
        <dbReference type="ARBA" id="ARBA00022723"/>
    </source>
</evidence>
<evidence type="ECO:0000256" key="9">
    <source>
        <dbReference type="ARBA" id="ARBA00044161"/>
    </source>
</evidence>
<dbReference type="InterPro" id="IPR001781">
    <property type="entry name" value="Znf_LIM"/>
</dbReference>
<comment type="subcellular location">
    <subcellularLocation>
        <location evidence="1">Nucleus</location>
    </subcellularLocation>
</comment>
<dbReference type="GO" id="GO:0046872">
    <property type="term" value="F:metal ion binding"/>
    <property type="evidence" value="ECO:0007669"/>
    <property type="project" value="UniProtKB-KW"/>
</dbReference>
<accession>A0A2K5SB93</accession>
<dbReference type="GeneTree" id="ENSGT00940000154980"/>
<reference evidence="13" key="1">
    <citation type="submission" date="2025-08" db="UniProtKB">
        <authorList>
            <consortium name="Ensembl"/>
        </authorList>
    </citation>
    <scope>IDENTIFICATION</scope>
</reference>
<evidence type="ECO:0000256" key="10">
    <source>
        <dbReference type="ARBA" id="ARBA00044322"/>
    </source>
</evidence>
<dbReference type="PANTHER" id="PTHR24215:SF3">
    <property type="entry name" value="CYSTEINE AND GLYCINE-RICH PROTEIN 2"/>
    <property type="match status" value="1"/>
</dbReference>
<keyword evidence="7 11" id="KW-0440">LIM domain</keyword>
<evidence type="ECO:0000256" key="1">
    <source>
        <dbReference type="ARBA" id="ARBA00004123"/>
    </source>
</evidence>
<dbReference type="Ensembl" id="ENSCCAT00000055459.1">
    <property type="protein sequence ID" value="ENSCCAP00000037666.1"/>
    <property type="gene ID" value="ENSCCAG00000036676.1"/>
</dbReference>
<dbReference type="PROSITE" id="PS50023">
    <property type="entry name" value="LIM_DOMAIN_2"/>
    <property type="match status" value="1"/>
</dbReference>
<keyword evidence="2" id="KW-0217">Developmental protein</keyword>
<evidence type="ECO:0000259" key="12">
    <source>
        <dbReference type="PROSITE" id="PS50023"/>
    </source>
</evidence>
<keyword evidence="5" id="KW-0221">Differentiation</keyword>
<evidence type="ECO:0000256" key="7">
    <source>
        <dbReference type="ARBA" id="ARBA00023038"/>
    </source>
</evidence>
<dbReference type="GO" id="GO:0008307">
    <property type="term" value="F:structural constituent of muscle"/>
    <property type="evidence" value="ECO:0007669"/>
    <property type="project" value="TreeGrafter"/>
</dbReference>
<evidence type="ECO:0000256" key="2">
    <source>
        <dbReference type="ARBA" id="ARBA00022473"/>
    </source>
</evidence>
<evidence type="ECO:0000256" key="8">
    <source>
        <dbReference type="ARBA" id="ARBA00023242"/>
    </source>
</evidence>
<evidence type="ECO:0000256" key="11">
    <source>
        <dbReference type="PROSITE-ProRule" id="PRU00125"/>
    </source>
</evidence>
<dbReference type="PANTHER" id="PTHR24215">
    <property type="entry name" value="RHO-GTPASE-ACTIVATING PROTEIN LRG1"/>
    <property type="match status" value="1"/>
</dbReference>
<evidence type="ECO:0000313" key="13">
    <source>
        <dbReference type="Ensembl" id="ENSCCAP00000037666.1"/>
    </source>
</evidence>
<protein>
    <recommendedName>
        <fullName evidence="9">Cysteine and glycine-rich protein 2</fullName>
    </recommendedName>
    <alternativeName>
        <fullName evidence="10">Cysteine-rich protein 2</fullName>
    </alternativeName>
</protein>
<name>A0A2K5SB93_CEBIM</name>
<dbReference type="GO" id="GO:0042805">
    <property type="term" value="F:actinin binding"/>
    <property type="evidence" value="ECO:0007669"/>
    <property type="project" value="TreeGrafter"/>
</dbReference>
<dbReference type="GO" id="GO:0045214">
    <property type="term" value="P:sarcomere organization"/>
    <property type="evidence" value="ECO:0007669"/>
    <property type="project" value="TreeGrafter"/>
</dbReference>
<dbReference type="SUPFAM" id="SSF57716">
    <property type="entry name" value="Glucocorticoid receptor-like (DNA-binding domain)"/>
    <property type="match status" value="2"/>
</dbReference>
<dbReference type="AlphaFoldDB" id="A0A2K5SB93"/>
<keyword evidence="14" id="KW-1185">Reference proteome</keyword>
<dbReference type="GO" id="GO:0005634">
    <property type="term" value="C:nucleus"/>
    <property type="evidence" value="ECO:0007669"/>
    <property type="project" value="UniProtKB-SubCell"/>
</dbReference>
<keyword evidence="3 11" id="KW-0479">Metal-binding</keyword>
<dbReference type="GO" id="GO:0030018">
    <property type="term" value="C:Z disc"/>
    <property type="evidence" value="ECO:0007669"/>
    <property type="project" value="TreeGrafter"/>
</dbReference>
<dbReference type="GO" id="GO:0060537">
    <property type="term" value="P:muscle tissue development"/>
    <property type="evidence" value="ECO:0007669"/>
    <property type="project" value="TreeGrafter"/>
</dbReference>
<dbReference type="Proteomes" id="UP000233040">
    <property type="component" value="Unassembled WGS sequence"/>
</dbReference>
<reference evidence="13" key="2">
    <citation type="submission" date="2025-09" db="UniProtKB">
        <authorList>
            <consortium name="Ensembl"/>
        </authorList>
    </citation>
    <scope>IDENTIFICATION</scope>
</reference>
<evidence type="ECO:0000313" key="14">
    <source>
        <dbReference type="Proteomes" id="UP000233040"/>
    </source>
</evidence>
<dbReference type="SMART" id="SM00132">
    <property type="entry name" value="LIM"/>
    <property type="match status" value="1"/>
</dbReference>
<evidence type="ECO:0000256" key="6">
    <source>
        <dbReference type="ARBA" id="ARBA00022833"/>
    </source>
</evidence>
<keyword evidence="6 11" id="KW-0862">Zinc</keyword>
<proteinExistence type="predicted"/>
<keyword evidence="4" id="KW-0677">Repeat</keyword>
<dbReference type="FunFam" id="2.10.110.10:FF:000001">
    <property type="entry name" value="Cysteine and glycine-rich protein 1"/>
    <property type="match status" value="1"/>
</dbReference>
<feature type="domain" description="LIM zinc-binding" evidence="12">
    <location>
        <begin position="8"/>
        <end position="68"/>
    </location>
</feature>
<sequence length="95" mass="10664">MPLWGGGNKCGACGRTVYHTEEVPCDGRSFHRCCFLCMVCRKNEDSTTVAIHDQEIYCKSCYRKTNMEVLRSLESPGTKTVSDVQSVGRVLNQQL</sequence>
<organism evidence="13 14">
    <name type="scientific">Cebus imitator</name>
    <name type="common">Panamanian white-faced capuchin</name>
    <name type="synonym">Cebus capucinus imitator</name>
    <dbReference type="NCBI Taxonomy" id="2715852"/>
    <lineage>
        <taxon>Eukaryota</taxon>
        <taxon>Metazoa</taxon>
        <taxon>Chordata</taxon>
        <taxon>Craniata</taxon>
        <taxon>Vertebrata</taxon>
        <taxon>Euteleostomi</taxon>
        <taxon>Mammalia</taxon>
        <taxon>Eutheria</taxon>
        <taxon>Euarchontoglires</taxon>
        <taxon>Primates</taxon>
        <taxon>Haplorrhini</taxon>
        <taxon>Platyrrhini</taxon>
        <taxon>Cebidae</taxon>
        <taxon>Cebinae</taxon>
        <taxon>Cebus</taxon>
    </lineage>
</organism>
<dbReference type="Pfam" id="PF00412">
    <property type="entry name" value="LIM"/>
    <property type="match status" value="1"/>
</dbReference>